<reference evidence="2" key="1">
    <citation type="journal article" date="2023" name="Mol. Biol. Evol.">
        <title>Third-Generation Sequencing Reveals the Adaptive Role of the Epigenome in Three Deep-Sea Polychaetes.</title>
        <authorList>
            <person name="Perez M."/>
            <person name="Aroh O."/>
            <person name="Sun Y."/>
            <person name="Lan Y."/>
            <person name="Juniper S.K."/>
            <person name="Young C.R."/>
            <person name="Angers B."/>
            <person name="Qian P.Y."/>
        </authorList>
    </citation>
    <scope>NUCLEOTIDE SEQUENCE</scope>
    <source>
        <strain evidence="2">R07B-5</strain>
    </source>
</reference>
<feature type="region of interest" description="Disordered" evidence="1">
    <location>
        <begin position="22"/>
        <end position="78"/>
    </location>
</feature>
<organism evidence="2 3">
    <name type="scientific">Ridgeia piscesae</name>
    <name type="common">Tubeworm</name>
    <dbReference type="NCBI Taxonomy" id="27915"/>
    <lineage>
        <taxon>Eukaryota</taxon>
        <taxon>Metazoa</taxon>
        <taxon>Spiralia</taxon>
        <taxon>Lophotrochozoa</taxon>
        <taxon>Annelida</taxon>
        <taxon>Polychaeta</taxon>
        <taxon>Sedentaria</taxon>
        <taxon>Canalipalpata</taxon>
        <taxon>Sabellida</taxon>
        <taxon>Siboglinidae</taxon>
        <taxon>Ridgeia</taxon>
    </lineage>
</organism>
<keyword evidence="3" id="KW-1185">Reference proteome</keyword>
<sequence>MQILQSCLFTCLIFDRVCRKERQETDDTEKISPAASKDSQTGAKSNNYGDTGEDGYMDIDSLDKPKENPQDTELDNVSMDGPYSTVKVPAMNGQVQKEVTPDDIVMVENDGYEGVGGDRADDVVMVTNDNYEEFGEGDGATDGMVMVDNAGYEGFTPKGNGNGDELVMVENGNYEGMPPGNDEADDIVMEENDNYEGIKSG</sequence>
<dbReference type="Proteomes" id="UP001209878">
    <property type="component" value="Unassembled WGS sequence"/>
</dbReference>
<dbReference type="EMBL" id="JAODUO010000103">
    <property type="protein sequence ID" value="KAK2189518.1"/>
    <property type="molecule type" value="Genomic_DNA"/>
</dbReference>
<accession>A0AAD9UHB3</accession>
<evidence type="ECO:0000256" key="1">
    <source>
        <dbReference type="SAM" id="MobiDB-lite"/>
    </source>
</evidence>
<gene>
    <name evidence="2" type="ORF">NP493_103g00023</name>
</gene>
<dbReference type="AlphaFoldDB" id="A0AAD9UHB3"/>
<evidence type="ECO:0000313" key="2">
    <source>
        <dbReference type="EMBL" id="KAK2189518.1"/>
    </source>
</evidence>
<proteinExistence type="predicted"/>
<evidence type="ECO:0000313" key="3">
    <source>
        <dbReference type="Proteomes" id="UP001209878"/>
    </source>
</evidence>
<feature type="compositionally biased region" description="Polar residues" evidence="1">
    <location>
        <begin position="37"/>
        <end position="49"/>
    </location>
</feature>
<name>A0AAD9UHB3_RIDPI</name>
<comment type="caution">
    <text evidence="2">The sequence shown here is derived from an EMBL/GenBank/DDBJ whole genome shotgun (WGS) entry which is preliminary data.</text>
</comment>
<protein>
    <submittedName>
        <fullName evidence="2">Uncharacterized protein</fullName>
    </submittedName>
</protein>